<dbReference type="Gene3D" id="3.20.20.80">
    <property type="entry name" value="Glycosidases"/>
    <property type="match status" value="1"/>
</dbReference>
<dbReference type="NCBIfam" id="TIGR02937">
    <property type="entry name" value="sigma70-ECF"/>
    <property type="match status" value="1"/>
</dbReference>
<dbReference type="SUPFAM" id="SSF88946">
    <property type="entry name" value="Sigma2 domain of RNA polymerase sigma factors"/>
    <property type="match status" value="1"/>
</dbReference>
<evidence type="ECO:0000313" key="5">
    <source>
        <dbReference type="Proteomes" id="UP000624325"/>
    </source>
</evidence>
<dbReference type="InterPro" id="IPR017853">
    <property type="entry name" value="GH"/>
</dbReference>
<evidence type="ECO:0000259" key="2">
    <source>
        <dbReference type="Pfam" id="PF04542"/>
    </source>
</evidence>
<accession>A0ABQ4BTS6</accession>
<sequence>MREGYEQALVLAARNGDPRAVDQLVAEYLPLVYNVVGRALDGHADVDDVVQETMLRCVTGLRSLRDPSRFRAWLVAIAVRQVRDRQADPYRARQAGHLGYPGEGDMSDPGADFADVTILRLELSGQRREVAEATRWLDPDDRELLSLWWLEASGELSRDDLAQAMGLTNQHAAVRVQRMKATLDTARSVVRALSTRPRCVELGGLVAGWSGRPDALWRKRLARHVRDCAYCGPASVQLVAAERLLAGIGLVAPVAGMVAGMLGSTGAGAAAAGGAVGAATGTGWNATTAGASWGGSTASMPGLGGAATAAGGTTSAGSAAGAASTAAKGASWALKGLAISKPVAAAVATVTVAAAAVVTFGVVRNGDAVPAAAVLPPSASSAPSRVSPEATATPVPSPTVSPTAKPTPTKSPVKPVAPLPPTRKTAKKGAAVWDFPAVNAGLKAVGASWYYNWGANNDRMPASGVEFVPMIWGTANATDATIAQAKREGDTLLGFNEPDMAEQANMTPAKALELWPKLQATGMRLGSPSVAFGAADTGKWLDQFMKGAKSKGYRVDFITLHWYGGDFSSAAVGHLKGYIQQVYAKYKLPIWLTEFALIRFDGSGAHYPTDAQQVAFINGATDMLQGLSYVERYSWFGLPSTADSHTGLYKESGQLTPMGSAYRAAG</sequence>
<dbReference type="RefSeq" id="WP_203699668.1">
    <property type="nucleotide sequence ID" value="NZ_BAAALU010000022.1"/>
</dbReference>
<feature type="compositionally biased region" description="Low complexity" evidence="1">
    <location>
        <begin position="376"/>
        <end position="414"/>
    </location>
</feature>
<dbReference type="EMBL" id="BONC01000001">
    <property type="protein sequence ID" value="GIF53928.1"/>
    <property type="molecule type" value="Genomic_DNA"/>
</dbReference>
<comment type="caution">
    <text evidence="4">The sequence shown here is derived from an EMBL/GenBank/DDBJ whole genome shotgun (WGS) entry which is preliminary data.</text>
</comment>
<dbReference type="PANTHER" id="PTHR34154:SF3">
    <property type="entry name" value="ALKALI-SENSITIVE LINKAGE PROTEIN 1"/>
    <property type="match status" value="1"/>
</dbReference>
<keyword evidence="5" id="KW-1185">Reference proteome</keyword>
<dbReference type="SUPFAM" id="SSF51445">
    <property type="entry name" value="(Trans)glycosidases"/>
    <property type="match status" value="1"/>
</dbReference>
<protein>
    <recommendedName>
        <fullName evidence="6">RNA polymerase sigma factor (Sigma-70 family)</fullName>
    </recommendedName>
</protein>
<name>A0ABQ4BTS6_9ACTN</name>
<evidence type="ECO:0000313" key="4">
    <source>
        <dbReference type="EMBL" id="GIF53928.1"/>
    </source>
</evidence>
<dbReference type="Pfam" id="PF11790">
    <property type="entry name" value="Glyco_hydro_cc"/>
    <property type="match status" value="1"/>
</dbReference>
<dbReference type="Pfam" id="PF04542">
    <property type="entry name" value="Sigma70_r2"/>
    <property type="match status" value="1"/>
</dbReference>
<dbReference type="Gene3D" id="1.10.1740.10">
    <property type="match status" value="1"/>
</dbReference>
<dbReference type="InterPro" id="IPR053183">
    <property type="entry name" value="ASL1"/>
</dbReference>
<reference evidence="4 5" key="1">
    <citation type="submission" date="2021-01" db="EMBL/GenBank/DDBJ databases">
        <title>Whole genome shotgun sequence of Asanoa iriomotensis NBRC 100142.</title>
        <authorList>
            <person name="Komaki H."/>
            <person name="Tamura T."/>
        </authorList>
    </citation>
    <scope>NUCLEOTIDE SEQUENCE [LARGE SCALE GENOMIC DNA]</scope>
    <source>
        <strain evidence="4 5">NBRC 100142</strain>
    </source>
</reference>
<organism evidence="4 5">
    <name type="scientific">Asanoa iriomotensis</name>
    <dbReference type="NCBI Taxonomy" id="234613"/>
    <lineage>
        <taxon>Bacteria</taxon>
        <taxon>Bacillati</taxon>
        <taxon>Actinomycetota</taxon>
        <taxon>Actinomycetes</taxon>
        <taxon>Micromonosporales</taxon>
        <taxon>Micromonosporaceae</taxon>
        <taxon>Asanoa</taxon>
    </lineage>
</organism>
<dbReference type="InterPro" id="IPR013325">
    <property type="entry name" value="RNA_pol_sigma_r2"/>
</dbReference>
<dbReference type="InterPro" id="IPR007627">
    <property type="entry name" value="RNA_pol_sigma70_r2"/>
</dbReference>
<dbReference type="InterPro" id="IPR024655">
    <property type="entry name" value="Asl1_glyco_hydro_catalytic"/>
</dbReference>
<dbReference type="InterPro" id="IPR014284">
    <property type="entry name" value="RNA_pol_sigma-70_dom"/>
</dbReference>
<evidence type="ECO:0008006" key="6">
    <source>
        <dbReference type="Google" id="ProtNLM"/>
    </source>
</evidence>
<proteinExistence type="predicted"/>
<feature type="domain" description="RNA polymerase sigma-70 region 2" evidence="2">
    <location>
        <begin position="24"/>
        <end position="85"/>
    </location>
</feature>
<feature type="domain" description="Asl1-like glycosyl hydrolase catalytic" evidence="3">
    <location>
        <begin position="446"/>
        <end position="662"/>
    </location>
</feature>
<evidence type="ECO:0000256" key="1">
    <source>
        <dbReference type="SAM" id="MobiDB-lite"/>
    </source>
</evidence>
<dbReference type="PANTHER" id="PTHR34154">
    <property type="entry name" value="ALKALI-SENSITIVE LINKAGE PROTEIN 1"/>
    <property type="match status" value="1"/>
</dbReference>
<evidence type="ECO:0000259" key="3">
    <source>
        <dbReference type="Pfam" id="PF11790"/>
    </source>
</evidence>
<feature type="region of interest" description="Disordered" evidence="1">
    <location>
        <begin position="376"/>
        <end position="422"/>
    </location>
</feature>
<gene>
    <name evidence="4" type="ORF">Air01nite_00230</name>
</gene>
<dbReference type="Proteomes" id="UP000624325">
    <property type="component" value="Unassembled WGS sequence"/>
</dbReference>